<dbReference type="AlphaFoldDB" id="A0A9D4Y9N3"/>
<protein>
    <submittedName>
        <fullName evidence="2">Uncharacterized protein</fullName>
    </submittedName>
</protein>
<dbReference type="Proteomes" id="UP001058974">
    <property type="component" value="Chromosome 2"/>
</dbReference>
<dbReference type="GO" id="GO:0009073">
    <property type="term" value="P:aromatic amino acid family biosynthetic process"/>
    <property type="evidence" value="ECO:0007669"/>
    <property type="project" value="InterPro"/>
</dbReference>
<name>A0A9D4Y9N3_PEA</name>
<reference evidence="2 3" key="1">
    <citation type="journal article" date="2022" name="Nat. Genet.">
        <title>Improved pea reference genome and pan-genome highlight genomic features and evolutionary characteristics.</title>
        <authorList>
            <person name="Yang T."/>
            <person name="Liu R."/>
            <person name="Luo Y."/>
            <person name="Hu S."/>
            <person name="Wang D."/>
            <person name="Wang C."/>
            <person name="Pandey M.K."/>
            <person name="Ge S."/>
            <person name="Xu Q."/>
            <person name="Li N."/>
            <person name="Li G."/>
            <person name="Huang Y."/>
            <person name="Saxena R.K."/>
            <person name="Ji Y."/>
            <person name="Li M."/>
            <person name="Yan X."/>
            <person name="He Y."/>
            <person name="Liu Y."/>
            <person name="Wang X."/>
            <person name="Xiang C."/>
            <person name="Varshney R.K."/>
            <person name="Ding H."/>
            <person name="Gao S."/>
            <person name="Zong X."/>
        </authorList>
    </citation>
    <scope>NUCLEOTIDE SEQUENCE [LARGE SCALE GENOMIC DNA]</scope>
    <source>
        <strain evidence="2 3">cv. Zhongwan 6</strain>
    </source>
</reference>
<evidence type="ECO:0000313" key="2">
    <source>
        <dbReference type="EMBL" id="KAI5433435.1"/>
    </source>
</evidence>
<dbReference type="InterPro" id="IPR002812">
    <property type="entry name" value="DHQS"/>
</dbReference>
<comment type="caution">
    <text evidence="2">The sequence shown here is derived from an EMBL/GenBank/DDBJ whole genome shotgun (WGS) entry which is preliminary data.</text>
</comment>
<dbReference type="GO" id="GO:0003856">
    <property type="term" value="F:3-dehydroquinate synthase activity"/>
    <property type="evidence" value="ECO:0007669"/>
    <property type="project" value="InterPro"/>
</dbReference>
<keyword evidence="3" id="KW-1185">Reference proteome</keyword>
<proteinExistence type="predicted"/>
<evidence type="ECO:0000313" key="3">
    <source>
        <dbReference type="Proteomes" id="UP001058974"/>
    </source>
</evidence>
<dbReference type="EMBL" id="JAMSHJ010000002">
    <property type="protein sequence ID" value="KAI5433435.1"/>
    <property type="molecule type" value="Genomic_DNA"/>
</dbReference>
<dbReference type="Gramene" id="Psat0s2703g0120.1">
    <property type="protein sequence ID" value="Psat0s2703g0120.1.cds"/>
    <property type="gene ID" value="Psat0s2703g0120"/>
</dbReference>
<organism evidence="2 3">
    <name type="scientific">Pisum sativum</name>
    <name type="common">Garden pea</name>
    <name type="synonym">Lathyrus oleraceus</name>
    <dbReference type="NCBI Taxonomy" id="3888"/>
    <lineage>
        <taxon>Eukaryota</taxon>
        <taxon>Viridiplantae</taxon>
        <taxon>Streptophyta</taxon>
        <taxon>Embryophyta</taxon>
        <taxon>Tracheophyta</taxon>
        <taxon>Spermatophyta</taxon>
        <taxon>Magnoliopsida</taxon>
        <taxon>eudicotyledons</taxon>
        <taxon>Gunneridae</taxon>
        <taxon>Pentapetalae</taxon>
        <taxon>rosids</taxon>
        <taxon>fabids</taxon>
        <taxon>Fabales</taxon>
        <taxon>Fabaceae</taxon>
        <taxon>Papilionoideae</taxon>
        <taxon>50 kb inversion clade</taxon>
        <taxon>NPAAA clade</taxon>
        <taxon>Hologalegina</taxon>
        <taxon>IRL clade</taxon>
        <taxon>Fabeae</taxon>
        <taxon>Lathyrus</taxon>
    </lineage>
</organism>
<accession>A0A9D4Y9N3</accession>
<dbReference type="Gramene" id="Psat02G0063500-T1">
    <property type="protein sequence ID" value="KAI5433435.1"/>
    <property type="gene ID" value="KIW84_020635"/>
</dbReference>
<gene>
    <name evidence="2" type="ORF">KIW84_020635</name>
</gene>
<dbReference type="PANTHER" id="PTHR33563">
    <property type="match status" value="1"/>
</dbReference>
<dbReference type="GO" id="GO:0016491">
    <property type="term" value="F:oxidoreductase activity"/>
    <property type="evidence" value="ECO:0007669"/>
    <property type="project" value="InterPro"/>
</dbReference>
<dbReference type="PANTHER" id="PTHR33563:SF5">
    <property type="entry name" value="USPA DOMAIN-CONTAINING PROTEIN"/>
    <property type="match status" value="1"/>
</dbReference>
<dbReference type="OrthoDB" id="4062651at2759"/>
<evidence type="ECO:0000256" key="1">
    <source>
        <dbReference type="SAM" id="Coils"/>
    </source>
</evidence>
<sequence>MVLQSVVVIKDSCREINSKVFHWAPNGLSLMAGDNLTLVVVLHQVITPLGCKINVDSRLAFGANHKIIEAEVARKKNEYMKNEELAHIFELYKSMKVGFHIEIAMGSSPKTVALKSATKLKATWLILDRKMKNDEDYFLKKLSCGISRIRSSNRIVRIRGPTDTPRQKRSYKSSETFGDSLPTYDISIDSEFFTLENFSNSKSLNGMYHDQEQRQKKSFENKIQNEDERVIKEKEEFRGNKNKIQELENLSLNVYHKSERYLYSGGARNFFLGGAEKYTISEHFFKFD</sequence>
<keyword evidence="1" id="KW-0175">Coiled coil</keyword>
<feature type="coiled-coil region" evidence="1">
    <location>
        <begin position="209"/>
        <end position="250"/>
    </location>
</feature>